<keyword evidence="9 11" id="KW-0326">Glycosidase</keyword>
<dbReference type="InterPro" id="IPR023170">
    <property type="entry name" value="HhH_base_excis_C"/>
</dbReference>
<proteinExistence type="inferred from homology"/>
<evidence type="ECO:0000313" key="11">
    <source>
        <dbReference type="EMBL" id="CBH75658.1"/>
    </source>
</evidence>
<keyword evidence="7" id="KW-0411">Iron-sulfur</keyword>
<evidence type="ECO:0000256" key="4">
    <source>
        <dbReference type="ARBA" id="ARBA00022763"/>
    </source>
</evidence>
<evidence type="ECO:0000256" key="8">
    <source>
        <dbReference type="ARBA" id="ARBA00023204"/>
    </source>
</evidence>
<feature type="domain" description="HhH-GPD" evidence="10">
    <location>
        <begin position="87"/>
        <end position="237"/>
    </location>
</feature>
<sequence>MLAARSVKLTNGTIASCRRARLVTRKFAATASDTKNVRKRRLRFSSKTHEKIAAVANLAAQYYRERGRDFPWRHERDGFRLAVAEILLQKTRAESVVPVYARIIASYPNALALATADSGEIEAMLRPLGLSRKRSMQLIGMAEAVERLGTDVFEDWRETLDCVPGIGAYGARAIACFRCDQKLGIVDVNVARILRRVFRISNGDVRAPIYQRYADAIGAAAPDARATNFGLLDIGAGVCATSPKCVICPLEAHCSRYRVRSRPET</sequence>
<dbReference type="CDD" id="cd00056">
    <property type="entry name" value="ENDO3c"/>
    <property type="match status" value="1"/>
</dbReference>
<comment type="cofactor">
    <cofactor evidence="1">
        <name>[4Fe-4S] cluster</name>
        <dbReference type="ChEBI" id="CHEBI:49883"/>
    </cofactor>
</comment>
<dbReference type="SUPFAM" id="SSF48150">
    <property type="entry name" value="DNA-glycosylase"/>
    <property type="match status" value="1"/>
</dbReference>
<dbReference type="GO" id="GO:0006284">
    <property type="term" value="P:base-excision repair"/>
    <property type="evidence" value="ECO:0007669"/>
    <property type="project" value="InterPro"/>
</dbReference>
<dbReference type="GO" id="GO:0006298">
    <property type="term" value="P:mismatch repair"/>
    <property type="evidence" value="ECO:0007669"/>
    <property type="project" value="TreeGrafter"/>
</dbReference>
<keyword evidence="8" id="KW-0234">DNA repair</keyword>
<comment type="similarity">
    <text evidence="2">Belongs to the Nth/MutY family.</text>
</comment>
<gene>
    <name evidence="11" type="ORF">CARN1_2521</name>
</gene>
<dbReference type="PANTHER" id="PTHR42944">
    <property type="entry name" value="ADENINE DNA GLYCOSYLASE"/>
    <property type="match status" value="1"/>
</dbReference>
<evidence type="ECO:0000256" key="5">
    <source>
        <dbReference type="ARBA" id="ARBA00022801"/>
    </source>
</evidence>
<evidence type="ECO:0000256" key="3">
    <source>
        <dbReference type="ARBA" id="ARBA00022723"/>
    </source>
</evidence>
<keyword evidence="5 11" id="KW-0378">Hydrolase</keyword>
<dbReference type="GO" id="GO:0032357">
    <property type="term" value="F:oxidized purine DNA binding"/>
    <property type="evidence" value="ECO:0007669"/>
    <property type="project" value="TreeGrafter"/>
</dbReference>
<dbReference type="GO" id="GO:0046872">
    <property type="term" value="F:metal ion binding"/>
    <property type="evidence" value="ECO:0007669"/>
    <property type="project" value="UniProtKB-KW"/>
</dbReference>
<comment type="caution">
    <text evidence="11">The sequence shown here is derived from an EMBL/GenBank/DDBJ whole genome shotgun (WGS) entry which is preliminary data.</text>
</comment>
<dbReference type="InterPro" id="IPR011257">
    <property type="entry name" value="DNA_glycosylase"/>
</dbReference>
<dbReference type="GO" id="GO:0051536">
    <property type="term" value="F:iron-sulfur cluster binding"/>
    <property type="evidence" value="ECO:0007669"/>
    <property type="project" value="UniProtKB-KW"/>
</dbReference>
<dbReference type="InterPro" id="IPR044298">
    <property type="entry name" value="MIG/MutY"/>
</dbReference>
<dbReference type="Pfam" id="PF00730">
    <property type="entry name" value="HhH-GPD"/>
    <property type="match status" value="1"/>
</dbReference>
<evidence type="ECO:0000256" key="1">
    <source>
        <dbReference type="ARBA" id="ARBA00001966"/>
    </source>
</evidence>
<dbReference type="SMART" id="SM00478">
    <property type="entry name" value="ENDO3c"/>
    <property type="match status" value="1"/>
</dbReference>
<name>E6PGS0_9ZZZZ</name>
<dbReference type="InterPro" id="IPR003265">
    <property type="entry name" value="HhH-GPD_domain"/>
</dbReference>
<dbReference type="GO" id="GO:0034039">
    <property type="term" value="F:8-oxo-7,8-dihydroguanine DNA N-glycosylase activity"/>
    <property type="evidence" value="ECO:0007669"/>
    <property type="project" value="TreeGrafter"/>
</dbReference>
<dbReference type="GO" id="GO:0000701">
    <property type="term" value="F:purine-specific mismatch base pair DNA N-glycosylase activity"/>
    <property type="evidence" value="ECO:0007669"/>
    <property type="project" value="TreeGrafter"/>
</dbReference>
<dbReference type="EC" id="3.2.2.-" evidence="11"/>
<dbReference type="PANTHER" id="PTHR42944:SF1">
    <property type="entry name" value="ADENINE DNA GLYCOSYLASE"/>
    <property type="match status" value="1"/>
</dbReference>
<evidence type="ECO:0000256" key="6">
    <source>
        <dbReference type="ARBA" id="ARBA00023004"/>
    </source>
</evidence>
<accession>E6PGS0</accession>
<dbReference type="Gene3D" id="1.10.340.30">
    <property type="entry name" value="Hypothetical protein, domain 2"/>
    <property type="match status" value="1"/>
</dbReference>
<dbReference type="GO" id="GO:0035485">
    <property type="term" value="F:adenine/guanine mispair binding"/>
    <property type="evidence" value="ECO:0007669"/>
    <property type="project" value="TreeGrafter"/>
</dbReference>
<evidence type="ECO:0000259" key="10">
    <source>
        <dbReference type="SMART" id="SM00478"/>
    </source>
</evidence>
<evidence type="ECO:0000256" key="2">
    <source>
        <dbReference type="ARBA" id="ARBA00008343"/>
    </source>
</evidence>
<keyword evidence="3" id="KW-0479">Metal-binding</keyword>
<dbReference type="EMBL" id="CABL01000014">
    <property type="protein sequence ID" value="CBH75658.1"/>
    <property type="molecule type" value="Genomic_DNA"/>
</dbReference>
<dbReference type="AlphaFoldDB" id="E6PGS0"/>
<keyword evidence="6" id="KW-0408">Iron</keyword>
<keyword evidence="4" id="KW-0227">DNA damage</keyword>
<dbReference type="Gene3D" id="1.10.1670.10">
    <property type="entry name" value="Helix-hairpin-Helix base-excision DNA repair enzymes (C-terminal)"/>
    <property type="match status" value="1"/>
</dbReference>
<protein>
    <submittedName>
        <fullName evidence="11">Putative G/T mismatches repair enzyme (Thymine-DNA glycosylase) (Mismatch glycosylase) (MIG)</fullName>
        <ecNumber evidence="11">3.2.2.-</ecNumber>
    </submittedName>
</protein>
<evidence type="ECO:0000256" key="7">
    <source>
        <dbReference type="ARBA" id="ARBA00023014"/>
    </source>
</evidence>
<organism evidence="11">
    <name type="scientific">mine drainage metagenome</name>
    <dbReference type="NCBI Taxonomy" id="410659"/>
    <lineage>
        <taxon>unclassified sequences</taxon>
        <taxon>metagenomes</taxon>
        <taxon>ecological metagenomes</taxon>
    </lineage>
</organism>
<reference evidence="11" key="1">
    <citation type="submission" date="2009-10" db="EMBL/GenBank/DDBJ databases">
        <title>Diversity of trophic interactions inside an arsenic-rich microbial ecosystem.</title>
        <authorList>
            <person name="Bertin P.N."/>
            <person name="Heinrich-Salmeron A."/>
            <person name="Pelletier E."/>
            <person name="Goulhen-Chollet F."/>
            <person name="Arsene-Ploetze F."/>
            <person name="Gallien S."/>
            <person name="Calteau A."/>
            <person name="Vallenet D."/>
            <person name="Casiot C."/>
            <person name="Chane-Woon-Ming B."/>
            <person name="Giloteaux L."/>
            <person name="Barakat M."/>
            <person name="Bonnefoy V."/>
            <person name="Bruneel O."/>
            <person name="Chandler M."/>
            <person name="Cleiss J."/>
            <person name="Duran R."/>
            <person name="Elbaz-Poulichet F."/>
            <person name="Fonknechten N."/>
            <person name="Lauga B."/>
            <person name="Mornico D."/>
            <person name="Ortet P."/>
            <person name="Schaeffer C."/>
            <person name="Siguier P."/>
            <person name="Alexander Thil Smith A."/>
            <person name="Van Dorsselaer A."/>
            <person name="Weissenbach J."/>
            <person name="Medigue C."/>
            <person name="Le Paslier D."/>
        </authorList>
    </citation>
    <scope>NUCLEOTIDE SEQUENCE</scope>
</reference>
<evidence type="ECO:0000256" key="9">
    <source>
        <dbReference type="ARBA" id="ARBA00023295"/>
    </source>
</evidence>